<feature type="transmembrane region" description="Helical" evidence="1">
    <location>
        <begin position="123"/>
        <end position="141"/>
    </location>
</feature>
<keyword evidence="3" id="KW-1185">Reference proteome</keyword>
<feature type="transmembrane region" description="Helical" evidence="1">
    <location>
        <begin position="60"/>
        <end position="85"/>
    </location>
</feature>
<dbReference type="EMBL" id="JBHRSZ010000004">
    <property type="protein sequence ID" value="MFC3151527.1"/>
    <property type="molecule type" value="Genomic_DNA"/>
</dbReference>
<comment type="caution">
    <text evidence="2">The sequence shown here is derived from an EMBL/GenBank/DDBJ whole genome shotgun (WGS) entry which is preliminary data.</text>
</comment>
<gene>
    <name evidence="2" type="ORF">ACFOEK_10860</name>
</gene>
<feature type="transmembrane region" description="Helical" evidence="1">
    <location>
        <begin position="312"/>
        <end position="334"/>
    </location>
</feature>
<dbReference type="Proteomes" id="UP001595476">
    <property type="component" value="Unassembled WGS sequence"/>
</dbReference>
<feature type="transmembrane region" description="Helical" evidence="1">
    <location>
        <begin position="346"/>
        <end position="364"/>
    </location>
</feature>
<keyword evidence="1" id="KW-0472">Membrane</keyword>
<feature type="transmembrane region" description="Helical" evidence="1">
    <location>
        <begin position="224"/>
        <end position="244"/>
    </location>
</feature>
<feature type="transmembrane region" description="Helical" evidence="1">
    <location>
        <begin position="280"/>
        <end position="306"/>
    </location>
</feature>
<feature type="transmembrane region" description="Helical" evidence="1">
    <location>
        <begin position="153"/>
        <end position="176"/>
    </location>
</feature>
<evidence type="ECO:0000313" key="2">
    <source>
        <dbReference type="EMBL" id="MFC3151527.1"/>
    </source>
</evidence>
<feature type="transmembrane region" description="Helical" evidence="1">
    <location>
        <begin position="20"/>
        <end position="40"/>
    </location>
</feature>
<protein>
    <submittedName>
        <fullName evidence="2">NnrS family protein</fullName>
    </submittedName>
</protein>
<feature type="transmembrane region" description="Helical" evidence="1">
    <location>
        <begin position="376"/>
        <end position="399"/>
    </location>
</feature>
<name>A0ABV7HJL2_9GAMM</name>
<dbReference type="Pfam" id="PF05940">
    <property type="entry name" value="NnrS"/>
    <property type="match status" value="1"/>
</dbReference>
<evidence type="ECO:0000313" key="3">
    <source>
        <dbReference type="Proteomes" id="UP001595476"/>
    </source>
</evidence>
<keyword evidence="1" id="KW-0812">Transmembrane</keyword>
<sequence length="408" mass="43759">MASGSSSKEKIPHPLFRLGFRPLFLFGALSAVMLVGWWTYYWTALTMGEALQWAPIGGAVWWHGHEMVFGFTTAIIGGFLLTAVRNWTGIATITGKPLMLLAMLWVTARLALAFGPLLSLDPAFVLLIDELYFLGLILAVGHPIIKAKMWRNLMFVPILLAFAVLNGLSYGSALGVSGLEGFSISAIHGGVFLIVLIIAIIGGRVLPFFTANGLGIPKVDGIPALDLVSILSLVILVGCALYGLNDMPSGLLAGLAFVAGISNLIRLVRLKFWLCHKVSLLWSLHLFYSFIPFGLIALGFYALGVIDSFSPVLHLMTVGAIGGMILSMITRVSLGHTGRPLKASKPLAIAFVLLFLSVMARSVLPLAMPGAIASAILWAGVLWVIAFGVFVVIHGPYLWSARPDGKPI</sequence>
<dbReference type="InterPro" id="IPR010266">
    <property type="entry name" value="NnrS"/>
</dbReference>
<feature type="transmembrane region" description="Helical" evidence="1">
    <location>
        <begin position="97"/>
        <end position="117"/>
    </location>
</feature>
<reference evidence="3" key="1">
    <citation type="journal article" date="2019" name="Int. J. Syst. Evol. Microbiol.">
        <title>The Global Catalogue of Microorganisms (GCM) 10K type strain sequencing project: providing services to taxonomists for standard genome sequencing and annotation.</title>
        <authorList>
            <consortium name="The Broad Institute Genomics Platform"/>
            <consortium name="The Broad Institute Genome Sequencing Center for Infectious Disease"/>
            <person name="Wu L."/>
            <person name="Ma J."/>
        </authorList>
    </citation>
    <scope>NUCLEOTIDE SEQUENCE [LARGE SCALE GENOMIC DNA]</scope>
    <source>
        <strain evidence="3">KCTC 52438</strain>
    </source>
</reference>
<organism evidence="2 3">
    <name type="scientific">Litoribrevibacter euphylliae</name>
    <dbReference type="NCBI Taxonomy" id="1834034"/>
    <lineage>
        <taxon>Bacteria</taxon>
        <taxon>Pseudomonadati</taxon>
        <taxon>Pseudomonadota</taxon>
        <taxon>Gammaproteobacteria</taxon>
        <taxon>Oceanospirillales</taxon>
        <taxon>Oceanospirillaceae</taxon>
        <taxon>Litoribrevibacter</taxon>
    </lineage>
</organism>
<proteinExistence type="predicted"/>
<accession>A0ABV7HJL2</accession>
<keyword evidence="1" id="KW-1133">Transmembrane helix</keyword>
<feature type="transmembrane region" description="Helical" evidence="1">
    <location>
        <begin position="182"/>
        <end position="203"/>
    </location>
</feature>
<evidence type="ECO:0000256" key="1">
    <source>
        <dbReference type="SAM" id="Phobius"/>
    </source>
</evidence>
<dbReference type="RefSeq" id="WP_386720455.1">
    <property type="nucleotide sequence ID" value="NZ_JBHRSZ010000004.1"/>
</dbReference>
<feature type="transmembrane region" description="Helical" evidence="1">
    <location>
        <begin position="250"/>
        <end position="268"/>
    </location>
</feature>